<protein>
    <submittedName>
        <fullName evidence="1">Uncharacterized protein</fullName>
    </submittedName>
</protein>
<comment type="caution">
    <text evidence="1">The sequence shown here is derived from an EMBL/GenBank/DDBJ whole genome shotgun (WGS) entry which is preliminary data.</text>
</comment>
<evidence type="ECO:0000313" key="3">
    <source>
        <dbReference type="Proteomes" id="UP000663829"/>
    </source>
</evidence>
<dbReference type="EMBL" id="CAJNOQ010019385">
    <property type="protein sequence ID" value="CAF1449153.1"/>
    <property type="molecule type" value="Genomic_DNA"/>
</dbReference>
<dbReference type="EMBL" id="CAJOBC010084832">
    <property type="protein sequence ID" value="CAF4323002.1"/>
    <property type="molecule type" value="Genomic_DNA"/>
</dbReference>
<evidence type="ECO:0000313" key="2">
    <source>
        <dbReference type="EMBL" id="CAF4323002.1"/>
    </source>
</evidence>
<dbReference type="OrthoDB" id="10640116at2759"/>
<gene>
    <name evidence="1" type="ORF">GPM918_LOCUS34669</name>
    <name evidence="2" type="ORF">SRO942_LOCUS35372</name>
</gene>
<sequence length="156" mass="18024">MIKRQSGETSLTPLSQNMGSELYEKNCFDEDVKESIQDMKAVFDQKHGYFDTNAEPYRGFLTLIRQSAVQHILHLYDHPGEHSPYECALQKTCAMMNENEIYVDQMAKQKYLRDTNQKKAVETQFEKVRSNVSKVLGNLATDIPTWLEKLEKITGN</sequence>
<accession>A0A815PG32</accession>
<reference evidence="1" key="1">
    <citation type="submission" date="2021-02" db="EMBL/GenBank/DDBJ databases">
        <authorList>
            <person name="Nowell W R."/>
        </authorList>
    </citation>
    <scope>NUCLEOTIDE SEQUENCE</scope>
</reference>
<dbReference type="Proteomes" id="UP000681722">
    <property type="component" value="Unassembled WGS sequence"/>
</dbReference>
<dbReference type="AlphaFoldDB" id="A0A815PG32"/>
<organism evidence="1 3">
    <name type="scientific">Didymodactylos carnosus</name>
    <dbReference type="NCBI Taxonomy" id="1234261"/>
    <lineage>
        <taxon>Eukaryota</taxon>
        <taxon>Metazoa</taxon>
        <taxon>Spiralia</taxon>
        <taxon>Gnathifera</taxon>
        <taxon>Rotifera</taxon>
        <taxon>Eurotatoria</taxon>
        <taxon>Bdelloidea</taxon>
        <taxon>Philodinida</taxon>
        <taxon>Philodinidae</taxon>
        <taxon>Didymodactylos</taxon>
    </lineage>
</organism>
<dbReference type="Proteomes" id="UP000663829">
    <property type="component" value="Unassembled WGS sequence"/>
</dbReference>
<evidence type="ECO:0000313" key="1">
    <source>
        <dbReference type="EMBL" id="CAF1449153.1"/>
    </source>
</evidence>
<proteinExistence type="predicted"/>
<name>A0A815PG32_9BILA</name>
<keyword evidence="3" id="KW-1185">Reference proteome</keyword>